<gene>
    <name evidence="2" type="ORF">I7I52_07521</name>
</gene>
<sequence>MDTKPPTIKAEGLWPFGLIHKSNFYKLRVKREGKAPKGSPSNGGSSEGISERKRNSKESKKKKPRNPRTASWHCFLSFFSVLPCFSRKNLEKW</sequence>
<dbReference type="Proteomes" id="UP000670092">
    <property type="component" value="Unassembled WGS sequence"/>
</dbReference>
<evidence type="ECO:0000313" key="2">
    <source>
        <dbReference type="EMBL" id="KAG5290483.1"/>
    </source>
</evidence>
<name>A0A8H7YIB8_AJECA</name>
<dbReference type="EMBL" id="JAEVHI010000005">
    <property type="protein sequence ID" value="KAG5290483.1"/>
    <property type="molecule type" value="Genomic_DNA"/>
</dbReference>
<reference evidence="2 3" key="1">
    <citation type="submission" date="2021-01" db="EMBL/GenBank/DDBJ databases">
        <title>Chromosome-level genome assembly of a human fungal pathogen reveals clustering of transcriptionally co-regulated genes.</title>
        <authorList>
            <person name="Voorhies M."/>
            <person name="Cohen S."/>
            <person name="Shea T.P."/>
            <person name="Petrus S."/>
            <person name="Munoz J.F."/>
            <person name="Poplawski S."/>
            <person name="Goldman W.E."/>
            <person name="Michael T."/>
            <person name="Cuomo C.A."/>
            <person name="Sil A."/>
            <person name="Beyhan S."/>
        </authorList>
    </citation>
    <scope>NUCLEOTIDE SEQUENCE [LARGE SCALE GENOMIC DNA]</scope>
    <source>
        <strain evidence="2 3">G184AR</strain>
    </source>
</reference>
<protein>
    <submittedName>
        <fullName evidence="2">Uncharacterized protein</fullName>
    </submittedName>
</protein>
<dbReference type="VEuPathDB" id="FungiDB:I7I52_07521"/>
<feature type="region of interest" description="Disordered" evidence="1">
    <location>
        <begin position="30"/>
        <end position="69"/>
    </location>
</feature>
<feature type="compositionally biased region" description="Polar residues" evidence="1">
    <location>
        <begin position="39"/>
        <end position="48"/>
    </location>
</feature>
<evidence type="ECO:0000256" key="1">
    <source>
        <dbReference type="SAM" id="MobiDB-lite"/>
    </source>
</evidence>
<feature type="compositionally biased region" description="Basic and acidic residues" evidence="1">
    <location>
        <begin position="49"/>
        <end position="58"/>
    </location>
</feature>
<proteinExistence type="predicted"/>
<accession>A0A8H7YIB8</accession>
<dbReference type="AlphaFoldDB" id="A0A8H7YIB8"/>
<comment type="caution">
    <text evidence="2">The sequence shown here is derived from an EMBL/GenBank/DDBJ whole genome shotgun (WGS) entry which is preliminary data.</text>
</comment>
<evidence type="ECO:0000313" key="3">
    <source>
        <dbReference type="Proteomes" id="UP000670092"/>
    </source>
</evidence>
<organism evidence="2 3">
    <name type="scientific">Ajellomyces capsulatus</name>
    <name type="common">Darling's disease fungus</name>
    <name type="synonym">Histoplasma capsulatum</name>
    <dbReference type="NCBI Taxonomy" id="5037"/>
    <lineage>
        <taxon>Eukaryota</taxon>
        <taxon>Fungi</taxon>
        <taxon>Dikarya</taxon>
        <taxon>Ascomycota</taxon>
        <taxon>Pezizomycotina</taxon>
        <taxon>Eurotiomycetes</taxon>
        <taxon>Eurotiomycetidae</taxon>
        <taxon>Onygenales</taxon>
        <taxon>Ajellomycetaceae</taxon>
        <taxon>Histoplasma</taxon>
    </lineage>
</organism>